<dbReference type="Proteomes" id="UP000053354">
    <property type="component" value="Chromosome"/>
</dbReference>
<evidence type="ECO:0000256" key="1">
    <source>
        <dbReference type="ARBA" id="ARBA00001938"/>
    </source>
</evidence>
<evidence type="ECO:0000259" key="11">
    <source>
        <dbReference type="PROSITE" id="PS51826"/>
    </source>
</evidence>
<feature type="region of interest" description="Disordered" evidence="9">
    <location>
        <begin position="79"/>
        <end position="120"/>
    </location>
</feature>
<evidence type="ECO:0000256" key="8">
    <source>
        <dbReference type="RuleBase" id="RU003423"/>
    </source>
</evidence>
<dbReference type="InterPro" id="IPR023213">
    <property type="entry name" value="CAT-like_dom_sf"/>
</dbReference>
<dbReference type="InterPro" id="IPR050743">
    <property type="entry name" value="2-oxoacid_DH_E2_comp"/>
</dbReference>
<comment type="similarity">
    <text evidence="2 8">Belongs to the 2-oxoacid dehydrogenase family.</text>
</comment>
<dbReference type="Pfam" id="PF00364">
    <property type="entry name" value="Biotin_lipoyl"/>
    <property type="match status" value="1"/>
</dbReference>
<dbReference type="EC" id="2.3.1.-" evidence="8"/>
<dbReference type="PANTHER" id="PTHR43178:SF5">
    <property type="entry name" value="LIPOAMIDE ACYLTRANSFERASE COMPONENT OF BRANCHED-CHAIN ALPHA-KETO ACID DEHYDROGENASE COMPLEX, MITOCHONDRIAL"/>
    <property type="match status" value="1"/>
</dbReference>
<dbReference type="Pfam" id="PF00198">
    <property type="entry name" value="2-oxoacid_dh"/>
    <property type="match status" value="1"/>
</dbReference>
<dbReference type="KEGG" id="pll:I858_015460"/>
<dbReference type="GO" id="GO:0031405">
    <property type="term" value="F:lipoic acid binding"/>
    <property type="evidence" value="ECO:0007669"/>
    <property type="project" value="TreeGrafter"/>
</dbReference>
<evidence type="ECO:0000313" key="13">
    <source>
        <dbReference type="Proteomes" id="UP000053354"/>
    </source>
</evidence>
<dbReference type="Pfam" id="PF02817">
    <property type="entry name" value="E3_binding"/>
    <property type="match status" value="1"/>
</dbReference>
<feature type="compositionally biased region" description="Basic and acidic residues" evidence="9">
    <location>
        <begin position="88"/>
        <end position="99"/>
    </location>
</feature>
<comment type="catalytic activity">
    <reaction evidence="7">
        <text>N(6)-[(R)-dihydrolipoyl]-L-lysyl-[protein] + acetyl-CoA = N(6)-[(R)-S(8)-acetyldihydrolipoyl]-L-lysyl-[protein] + CoA</text>
        <dbReference type="Rhea" id="RHEA:17017"/>
        <dbReference type="Rhea" id="RHEA-COMP:10475"/>
        <dbReference type="Rhea" id="RHEA-COMP:10478"/>
        <dbReference type="ChEBI" id="CHEBI:57287"/>
        <dbReference type="ChEBI" id="CHEBI:57288"/>
        <dbReference type="ChEBI" id="CHEBI:83100"/>
        <dbReference type="ChEBI" id="CHEBI:83111"/>
        <dbReference type="EC" id="2.3.1.12"/>
    </reaction>
</comment>
<dbReference type="RefSeq" id="WP_065524738.1">
    <property type="nucleotide sequence ID" value="NZ_CP016540.2"/>
</dbReference>
<sequence>MAIENIKMPQLGESVTEGTIEKWLVQPGDHVNKYDPLAEVNTDKVTAEVPSSFTGTIKELIASEGETLAVGEIVCTIETEGGSAEAPTEEKTATKEKAPEAQSAEPKASATPAKPSGAKGRYSPAVLRLAQYNDIDLTQVEGSGNEGRITRKDLMKLIDSGNIPKAGDAPVAQAAPAQQEQPAAQPSTPAAAPKATSAPIESAEGDIEIPVSGVRKAIAANMLKSKHEAPHAWMMIEVDVTNLVQYRDSIKGEFKKKEGFNITYFAFFVKAVSQALKEFPMMNSMWAGDKIIQKKDINISIAVASDSALFVPVIKNSDEKSVKGIGKEVNELALKARSGKLKSADMQGGTFTVNNTGSFGSVQSMGIINHPQAAIMQVESIVKRPVIMDNGMIAARDMVNLCLSLDHRVLDGLVCGQFLARVKEILENMSKENTSVY</sequence>
<dbReference type="PROSITE" id="PS00189">
    <property type="entry name" value="LIPOYL"/>
    <property type="match status" value="1"/>
</dbReference>
<feature type="compositionally biased region" description="Low complexity" evidence="9">
    <location>
        <begin position="164"/>
        <end position="199"/>
    </location>
</feature>
<evidence type="ECO:0000256" key="4">
    <source>
        <dbReference type="ARBA" id="ARBA00022737"/>
    </source>
</evidence>
<dbReference type="Gene3D" id="3.30.559.10">
    <property type="entry name" value="Chloramphenicol acetyltransferase-like domain"/>
    <property type="match status" value="1"/>
</dbReference>
<proteinExistence type="inferred from homology"/>
<gene>
    <name evidence="12" type="ORF">I858_015460</name>
</gene>
<keyword evidence="4" id="KW-0677">Repeat</keyword>
<dbReference type="InterPro" id="IPR000089">
    <property type="entry name" value="Biotin_lipoyl"/>
</dbReference>
<dbReference type="PROSITE" id="PS51826">
    <property type="entry name" value="PSBD"/>
    <property type="match status" value="1"/>
</dbReference>
<dbReference type="PROSITE" id="PS50968">
    <property type="entry name" value="BIOTINYL_LIPOYL"/>
    <property type="match status" value="1"/>
</dbReference>
<keyword evidence="3 8" id="KW-0808">Transferase</keyword>
<dbReference type="InterPro" id="IPR004167">
    <property type="entry name" value="PSBD"/>
</dbReference>
<comment type="cofactor">
    <cofactor evidence="1 8">
        <name>(R)-lipoate</name>
        <dbReference type="ChEBI" id="CHEBI:83088"/>
    </cofactor>
</comment>
<feature type="domain" description="Peripheral subunit-binding (PSBD)" evidence="11">
    <location>
        <begin position="121"/>
        <end position="158"/>
    </location>
</feature>
<feature type="region of interest" description="Disordered" evidence="9">
    <location>
        <begin position="160"/>
        <end position="203"/>
    </location>
</feature>
<dbReference type="SUPFAM" id="SSF47005">
    <property type="entry name" value="Peripheral subunit-binding domain of 2-oxo acid dehydrogenase complex"/>
    <property type="match status" value="1"/>
</dbReference>
<dbReference type="InterPro" id="IPR001078">
    <property type="entry name" value="2-oxoacid_DH_actylTfrase"/>
</dbReference>
<protein>
    <recommendedName>
        <fullName evidence="8">Dihydrolipoamide acetyltransferase component of pyruvate dehydrogenase complex</fullName>
        <ecNumber evidence="8">2.3.1.-</ecNumber>
    </recommendedName>
</protein>
<dbReference type="STRING" id="1302659.I858_015460"/>
<dbReference type="FunFam" id="3.30.559.10:FF:000007">
    <property type="entry name" value="Dihydrolipoamide acetyltransferase component of pyruvate dehydrogenase complex"/>
    <property type="match status" value="1"/>
</dbReference>
<dbReference type="AlphaFoldDB" id="A0A1B1S5B4"/>
<reference evidence="12" key="1">
    <citation type="submission" date="2016-10" db="EMBL/GenBank/DDBJ databases">
        <authorList>
            <person name="See-Too W.S."/>
        </authorList>
    </citation>
    <scope>NUCLEOTIDE SEQUENCE</scope>
    <source>
        <strain evidence="12">L10.15</strain>
    </source>
</reference>
<evidence type="ECO:0000256" key="5">
    <source>
        <dbReference type="ARBA" id="ARBA00022823"/>
    </source>
</evidence>
<keyword evidence="5 8" id="KW-0450">Lipoyl</keyword>
<dbReference type="PANTHER" id="PTHR43178">
    <property type="entry name" value="DIHYDROLIPOAMIDE ACETYLTRANSFERASE COMPONENT OF PYRUVATE DEHYDROGENASE COMPLEX"/>
    <property type="match status" value="1"/>
</dbReference>
<evidence type="ECO:0000256" key="7">
    <source>
        <dbReference type="ARBA" id="ARBA00048370"/>
    </source>
</evidence>
<dbReference type="EMBL" id="CP016540">
    <property type="protein sequence ID" value="ANU28386.1"/>
    <property type="molecule type" value="Genomic_DNA"/>
</dbReference>
<organism evidence="12 13">
    <name type="scientific">Planococcus versutus</name>
    <dbReference type="NCBI Taxonomy" id="1302659"/>
    <lineage>
        <taxon>Bacteria</taxon>
        <taxon>Bacillati</taxon>
        <taxon>Bacillota</taxon>
        <taxon>Bacilli</taxon>
        <taxon>Bacillales</taxon>
        <taxon>Caryophanaceae</taxon>
        <taxon>Planococcus</taxon>
    </lineage>
</organism>
<dbReference type="CDD" id="cd06849">
    <property type="entry name" value="lipoyl_domain"/>
    <property type="match status" value="1"/>
</dbReference>
<name>A0A1B1S5B4_9BACL</name>
<dbReference type="SUPFAM" id="SSF52777">
    <property type="entry name" value="CoA-dependent acyltransferases"/>
    <property type="match status" value="1"/>
</dbReference>
<evidence type="ECO:0000256" key="9">
    <source>
        <dbReference type="SAM" id="MobiDB-lite"/>
    </source>
</evidence>
<accession>A0A1B1S5B4</accession>
<evidence type="ECO:0000313" key="12">
    <source>
        <dbReference type="EMBL" id="ANU28386.1"/>
    </source>
</evidence>
<evidence type="ECO:0000256" key="2">
    <source>
        <dbReference type="ARBA" id="ARBA00007317"/>
    </source>
</evidence>
<dbReference type="Gene3D" id="4.10.320.10">
    <property type="entry name" value="E3-binding domain"/>
    <property type="match status" value="1"/>
</dbReference>
<dbReference type="InterPro" id="IPR036625">
    <property type="entry name" value="E3-bd_dom_sf"/>
</dbReference>
<dbReference type="InterPro" id="IPR003016">
    <property type="entry name" value="2-oxoA_DH_lipoyl-BS"/>
</dbReference>
<evidence type="ECO:0000256" key="6">
    <source>
        <dbReference type="ARBA" id="ARBA00023315"/>
    </source>
</evidence>
<feature type="domain" description="Lipoyl-binding" evidence="10">
    <location>
        <begin position="3"/>
        <end position="78"/>
    </location>
</feature>
<dbReference type="GO" id="GO:0004742">
    <property type="term" value="F:dihydrolipoyllysine-residue acetyltransferase activity"/>
    <property type="evidence" value="ECO:0007669"/>
    <property type="project" value="UniProtKB-EC"/>
</dbReference>
<keyword evidence="6 8" id="KW-0012">Acyltransferase</keyword>
<keyword evidence="13" id="KW-1185">Reference proteome</keyword>
<dbReference type="GO" id="GO:0005737">
    <property type="term" value="C:cytoplasm"/>
    <property type="evidence" value="ECO:0007669"/>
    <property type="project" value="TreeGrafter"/>
</dbReference>
<dbReference type="FunFam" id="2.40.50.100:FF:000023">
    <property type="entry name" value="Dihydrolipoamide acetyltransferase component of pyruvate dehydrogenase complex"/>
    <property type="match status" value="1"/>
</dbReference>
<dbReference type="InterPro" id="IPR011053">
    <property type="entry name" value="Single_hybrid_motif"/>
</dbReference>
<evidence type="ECO:0000259" key="10">
    <source>
        <dbReference type="PROSITE" id="PS50968"/>
    </source>
</evidence>
<dbReference type="OrthoDB" id="9805770at2"/>
<dbReference type="SUPFAM" id="SSF51230">
    <property type="entry name" value="Single hybrid motif"/>
    <property type="match status" value="1"/>
</dbReference>
<dbReference type="Gene3D" id="2.40.50.100">
    <property type="match status" value="1"/>
</dbReference>
<evidence type="ECO:0000256" key="3">
    <source>
        <dbReference type="ARBA" id="ARBA00022679"/>
    </source>
</evidence>